<dbReference type="Proteomes" id="UP001482620">
    <property type="component" value="Unassembled WGS sequence"/>
</dbReference>
<feature type="coiled-coil region" evidence="1">
    <location>
        <begin position="26"/>
        <end position="60"/>
    </location>
</feature>
<reference evidence="2 3" key="1">
    <citation type="submission" date="2021-06" db="EMBL/GenBank/DDBJ databases">
        <authorList>
            <person name="Palmer J.M."/>
        </authorList>
    </citation>
    <scope>NUCLEOTIDE SEQUENCE [LARGE SCALE GENOMIC DNA]</scope>
    <source>
        <strain evidence="3">if_2019</strain>
        <tissue evidence="2">Muscle</tissue>
    </source>
</reference>
<protein>
    <submittedName>
        <fullName evidence="2">Uncharacterized protein</fullName>
    </submittedName>
</protein>
<evidence type="ECO:0000313" key="3">
    <source>
        <dbReference type="Proteomes" id="UP001482620"/>
    </source>
</evidence>
<accession>A0ABV0T6C3</accession>
<evidence type="ECO:0000313" key="2">
    <source>
        <dbReference type="EMBL" id="MEQ2227847.1"/>
    </source>
</evidence>
<gene>
    <name evidence="2" type="ORF">ILYODFUR_002608</name>
</gene>
<keyword evidence="3" id="KW-1185">Reference proteome</keyword>
<keyword evidence="1" id="KW-0175">Coiled coil</keyword>
<dbReference type="EMBL" id="JAHRIQ010023295">
    <property type="protein sequence ID" value="MEQ2227847.1"/>
    <property type="molecule type" value="Genomic_DNA"/>
</dbReference>
<proteinExistence type="predicted"/>
<name>A0ABV0T6C3_9TELE</name>
<comment type="caution">
    <text evidence="2">The sequence shown here is derived from an EMBL/GenBank/DDBJ whole genome shotgun (WGS) entry which is preliminary data.</text>
</comment>
<evidence type="ECO:0000256" key="1">
    <source>
        <dbReference type="SAM" id="Coils"/>
    </source>
</evidence>
<sequence>MAIKEEFLQLHQFLKDEEDMRLRLLKQEEEIKIQVMCNKIKNVEEEIKALNATISKVDLVLKAKDLPFLQVHFNGFGLISLLKELRLIANDIVRTQPHCPYFRLASLFRRYTL</sequence>
<organism evidence="2 3">
    <name type="scientific">Ilyodon furcidens</name>
    <name type="common">goldbreast splitfin</name>
    <dbReference type="NCBI Taxonomy" id="33524"/>
    <lineage>
        <taxon>Eukaryota</taxon>
        <taxon>Metazoa</taxon>
        <taxon>Chordata</taxon>
        <taxon>Craniata</taxon>
        <taxon>Vertebrata</taxon>
        <taxon>Euteleostomi</taxon>
        <taxon>Actinopterygii</taxon>
        <taxon>Neopterygii</taxon>
        <taxon>Teleostei</taxon>
        <taxon>Neoteleostei</taxon>
        <taxon>Acanthomorphata</taxon>
        <taxon>Ovalentaria</taxon>
        <taxon>Atherinomorphae</taxon>
        <taxon>Cyprinodontiformes</taxon>
        <taxon>Goodeidae</taxon>
        <taxon>Ilyodon</taxon>
    </lineage>
</organism>